<dbReference type="EMBL" id="CAJVPY010028566">
    <property type="protein sequence ID" value="CAG8792882.1"/>
    <property type="molecule type" value="Genomic_DNA"/>
</dbReference>
<evidence type="ECO:0000313" key="1">
    <source>
        <dbReference type="EMBL" id="CAG8792882.1"/>
    </source>
</evidence>
<evidence type="ECO:0000313" key="2">
    <source>
        <dbReference type="Proteomes" id="UP000789405"/>
    </source>
</evidence>
<organism evidence="1 2">
    <name type="scientific">Dentiscutata erythropus</name>
    <dbReference type="NCBI Taxonomy" id="1348616"/>
    <lineage>
        <taxon>Eukaryota</taxon>
        <taxon>Fungi</taxon>
        <taxon>Fungi incertae sedis</taxon>
        <taxon>Mucoromycota</taxon>
        <taxon>Glomeromycotina</taxon>
        <taxon>Glomeromycetes</taxon>
        <taxon>Diversisporales</taxon>
        <taxon>Gigasporaceae</taxon>
        <taxon>Dentiscutata</taxon>
    </lineage>
</organism>
<reference evidence="1" key="1">
    <citation type="submission" date="2021-06" db="EMBL/GenBank/DDBJ databases">
        <authorList>
            <person name="Kallberg Y."/>
            <person name="Tangrot J."/>
            <person name="Rosling A."/>
        </authorList>
    </citation>
    <scope>NUCLEOTIDE SEQUENCE</scope>
    <source>
        <strain evidence="1">MA453B</strain>
    </source>
</reference>
<feature type="non-terminal residue" evidence="1">
    <location>
        <position position="69"/>
    </location>
</feature>
<name>A0A9N9JT57_9GLOM</name>
<sequence length="69" mass="8111">MQDQPVAHCPKNDSKSRGNEFLETEANILLNTSWRTNCNTVTIVNYKQTSRPLTILHKFPAKEKRRRRK</sequence>
<proteinExistence type="predicted"/>
<gene>
    <name evidence="1" type="ORF">DERYTH_LOCUS21781</name>
</gene>
<protein>
    <submittedName>
        <fullName evidence="1">2803_t:CDS:1</fullName>
    </submittedName>
</protein>
<comment type="caution">
    <text evidence="1">The sequence shown here is derived from an EMBL/GenBank/DDBJ whole genome shotgun (WGS) entry which is preliminary data.</text>
</comment>
<dbReference type="Proteomes" id="UP000789405">
    <property type="component" value="Unassembled WGS sequence"/>
</dbReference>
<accession>A0A9N9JT57</accession>
<dbReference type="AlphaFoldDB" id="A0A9N9JT57"/>
<keyword evidence="2" id="KW-1185">Reference proteome</keyword>